<evidence type="ECO:0000256" key="1">
    <source>
        <dbReference type="ARBA" id="ARBA00000312"/>
    </source>
</evidence>
<dbReference type="PIRSF" id="PIRSF006135">
    <property type="entry name" value="CobU"/>
    <property type="match status" value="1"/>
</dbReference>
<evidence type="ECO:0000256" key="3">
    <source>
        <dbReference type="ARBA" id="ARBA00001522"/>
    </source>
</evidence>
<dbReference type="UniPathway" id="UPA00148">
    <property type="reaction ID" value="UER00236"/>
</dbReference>
<comment type="pathway">
    <text evidence="5">Cofactor biosynthesis; adenosylcobalamin biosynthesis; adenosylcobalamin from cob(II)yrinate a,c-diamide: step 6/7.</text>
</comment>
<proteinExistence type="inferred from homology"/>
<dbReference type="EC" id="2.7.1.156" evidence="8"/>
<keyword evidence="11 19" id="KW-0808">Transferase</keyword>
<dbReference type="Proteomes" id="UP000593892">
    <property type="component" value="Chromosome"/>
</dbReference>
<evidence type="ECO:0000256" key="8">
    <source>
        <dbReference type="ARBA" id="ARBA00012016"/>
    </source>
</evidence>
<dbReference type="KEGG" id="pfer:IRI77_10120"/>
<evidence type="ECO:0000256" key="14">
    <source>
        <dbReference type="ARBA" id="ARBA00022840"/>
    </source>
</evidence>
<feature type="binding site" evidence="18">
    <location>
        <begin position="50"/>
        <end position="53"/>
    </location>
    <ligand>
        <name>GTP</name>
        <dbReference type="ChEBI" id="CHEBI:37565"/>
    </ligand>
</feature>
<dbReference type="GO" id="GO:0005524">
    <property type="term" value="F:ATP binding"/>
    <property type="evidence" value="ECO:0007669"/>
    <property type="project" value="UniProtKB-KW"/>
</dbReference>
<evidence type="ECO:0000256" key="15">
    <source>
        <dbReference type="ARBA" id="ARBA00023134"/>
    </source>
</evidence>
<comment type="catalytic activity">
    <reaction evidence="2">
        <text>adenosylcob(III)inamide phosphate + GTP + H(+) = adenosylcob(III)inamide-GDP + diphosphate</text>
        <dbReference type="Rhea" id="RHEA:22712"/>
        <dbReference type="ChEBI" id="CHEBI:15378"/>
        <dbReference type="ChEBI" id="CHEBI:33019"/>
        <dbReference type="ChEBI" id="CHEBI:37565"/>
        <dbReference type="ChEBI" id="CHEBI:58502"/>
        <dbReference type="ChEBI" id="CHEBI:60487"/>
        <dbReference type="EC" id="2.7.7.62"/>
    </reaction>
</comment>
<accession>A0A7S7NUY4</accession>
<evidence type="ECO:0000256" key="12">
    <source>
        <dbReference type="ARBA" id="ARBA00022741"/>
    </source>
</evidence>
<feature type="binding site" evidence="18">
    <location>
        <begin position="8"/>
        <end position="15"/>
    </location>
    <ligand>
        <name>GTP</name>
        <dbReference type="ChEBI" id="CHEBI:37565"/>
    </ligand>
</feature>
<evidence type="ECO:0000313" key="20">
    <source>
        <dbReference type="Proteomes" id="UP000593892"/>
    </source>
</evidence>
<evidence type="ECO:0000256" key="5">
    <source>
        <dbReference type="ARBA" id="ARBA00004692"/>
    </source>
</evidence>
<comment type="similarity">
    <text evidence="7">Belongs to the CobU/CobP family.</text>
</comment>
<dbReference type="EC" id="2.7.7.62" evidence="9"/>
<evidence type="ECO:0000256" key="6">
    <source>
        <dbReference type="ARBA" id="ARBA00005159"/>
    </source>
</evidence>
<comment type="catalytic activity">
    <reaction evidence="1">
        <text>adenosylcob(III)inamide + ATP = adenosylcob(III)inamide phosphate + ADP + H(+)</text>
        <dbReference type="Rhea" id="RHEA:15769"/>
        <dbReference type="ChEBI" id="CHEBI:2480"/>
        <dbReference type="ChEBI" id="CHEBI:15378"/>
        <dbReference type="ChEBI" id="CHEBI:30616"/>
        <dbReference type="ChEBI" id="CHEBI:58502"/>
        <dbReference type="ChEBI" id="CHEBI:456216"/>
        <dbReference type="EC" id="2.7.1.156"/>
    </reaction>
</comment>
<keyword evidence="15 18" id="KW-0342">GTP-binding</keyword>
<dbReference type="EMBL" id="CP063849">
    <property type="protein sequence ID" value="QOY90287.1"/>
    <property type="molecule type" value="Genomic_DNA"/>
</dbReference>
<keyword evidence="12 18" id="KW-0547">Nucleotide-binding</keyword>
<keyword evidence="13 19" id="KW-0418">Kinase</keyword>
<name>A0A7S7NUY4_PALFE</name>
<evidence type="ECO:0000256" key="13">
    <source>
        <dbReference type="ARBA" id="ARBA00022777"/>
    </source>
</evidence>
<dbReference type="PANTHER" id="PTHR34848:SF1">
    <property type="entry name" value="BIFUNCTIONAL ADENOSYLCOBALAMIN BIOSYNTHESIS PROTEIN COBU"/>
    <property type="match status" value="1"/>
</dbReference>
<evidence type="ECO:0000256" key="17">
    <source>
        <dbReference type="ARBA" id="ARBA00030571"/>
    </source>
</evidence>
<protein>
    <recommendedName>
        <fullName evidence="16">Adenosylcobinamide kinase</fullName>
        <ecNumber evidence="8">2.7.1.156</ecNumber>
        <ecNumber evidence="9">2.7.7.62</ecNumber>
    </recommendedName>
    <alternativeName>
        <fullName evidence="17">Adenosylcobinamide-phosphate guanylyltransferase</fullName>
    </alternativeName>
</protein>
<keyword evidence="14" id="KW-0067">ATP-binding</keyword>
<comment type="catalytic activity">
    <reaction evidence="3">
        <text>adenosylcob(III)inamide + GTP = adenosylcob(III)inamide phosphate + GDP + H(+)</text>
        <dbReference type="Rhea" id="RHEA:15765"/>
        <dbReference type="ChEBI" id="CHEBI:2480"/>
        <dbReference type="ChEBI" id="CHEBI:15378"/>
        <dbReference type="ChEBI" id="CHEBI:37565"/>
        <dbReference type="ChEBI" id="CHEBI:58189"/>
        <dbReference type="ChEBI" id="CHEBI:58502"/>
        <dbReference type="EC" id="2.7.1.156"/>
    </reaction>
</comment>
<evidence type="ECO:0000256" key="10">
    <source>
        <dbReference type="ARBA" id="ARBA00022573"/>
    </source>
</evidence>
<dbReference type="AlphaFoldDB" id="A0A7S7NUY4"/>
<keyword evidence="19" id="KW-0548">Nucleotidyltransferase</keyword>
<comment type="function">
    <text evidence="4">Catalyzes ATP-dependent phosphorylation of adenosylcobinamide and addition of GMP to adenosylcobinamide phosphate.</text>
</comment>
<dbReference type="InterPro" id="IPR027417">
    <property type="entry name" value="P-loop_NTPase"/>
</dbReference>
<sequence length="171" mass="18976">MALAVVGGGRRSGKSRYALALASAHGPKLGFIATLQPDDEESAQKVERARSERGAEFITVEEPLEIARLIEERASVFDAVVIDDLTLWVSNLVMAGRTDEQVEQEATRLIELSKNCKAELIMVTSDVDFGFPMDGEPSRHFRRLAGLINRQAAESASRLYWMVFGVPKRIR</sequence>
<organism evidence="19 20">
    <name type="scientific">Paludibaculum fermentans</name>
    <dbReference type="NCBI Taxonomy" id="1473598"/>
    <lineage>
        <taxon>Bacteria</taxon>
        <taxon>Pseudomonadati</taxon>
        <taxon>Acidobacteriota</taxon>
        <taxon>Terriglobia</taxon>
        <taxon>Bryobacterales</taxon>
        <taxon>Bryobacteraceae</taxon>
        <taxon>Paludibaculum</taxon>
    </lineage>
</organism>
<evidence type="ECO:0000256" key="18">
    <source>
        <dbReference type="PIRSR" id="PIRSR006135-2"/>
    </source>
</evidence>
<dbReference type="GO" id="GO:0008820">
    <property type="term" value="F:cobinamide phosphate guanylyltransferase activity"/>
    <property type="evidence" value="ECO:0007669"/>
    <property type="project" value="UniProtKB-EC"/>
</dbReference>
<dbReference type="GO" id="GO:0009236">
    <property type="term" value="P:cobalamin biosynthetic process"/>
    <property type="evidence" value="ECO:0007669"/>
    <property type="project" value="UniProtKB-UniPathway"/>
</dbReference>
<dbReference type="GO" id="GO:0043752">
    <property type="term" value="F:adenosylcobinamide kinase activity"/>
    <property type="evidence" value="ECO:0007669"/>
    <property type="project" value="UniProtKB-EC"/>
</dbReference>
<keyword evidence="10" id="KW-0169">Cobalamin biosynthesis</keyword>
<evidence type="ECO:0000256" key="2">
    <source>
        <dbReference type="ARBA" id="ARBA00000711"/>
    </source>
</evidence>
<evidence type="ECO:0000256" key="4">
    <source>
        <dbReference type="ARBA" id="ARBA00003889"/>
    </source>
</evidence>
<comment type="pathway">
    <text evidence="6">Cofactor biosynthesis; adenosylcobalamin biosynthesis; adenosylcobalamin from cob(II)yrinate a,c-diamide: step 5/7.</text>
</comment>
<dbReference type="GO" id="GO:0005525">
    <property type="term" value="F:GTP binding"/>
    <property type="evidence" value="ECO:0007669"/>
    <property type="project" value="UniProtKB-KW"/>
</dbReference>
<dbReference type="InterPro" id="IPR003203">
    <property type="entry name" value="CobU/CobP"/>
</dbReference>
<evidence type="ECO:0000256" key="7">
    <source>
        <dbReference type="ARBA" id="ARBA00007490"/>
    </source>
</evidence>
<dbReference type="SUPFAM" id="SSF52540">
    <property type="entry name" value="P-loop containing nucleoside triphosphate hydrolases"/>
    <property type="match status" value="1"/>
</dbReference>
<gene>
    <name evidence="19" type="ORF">IRI77_10120</name>
</gene>
<evidence type="ECO:0000256" key="11">
    <source>
        <dbReference type="ARBA" id="ARBA00022679"/>
    </source>
</evidence>
<evidence type="ECO:0000256" key="16">
    <source>
        <dbReference type="ARBA" id="ARBA00029570"/>
    </source>
</evidence>
<feature type="binding site" evidence="18">
    <location>
        <position position="61"/>
    </location>
    <ligand>
        <name>GTP</name>
        <dbReference type="ChEBI" id="CHEBI:37565"/>
    </ligand>
</feature>
<dbReference type="Gene3D" id="3.40.50.300">
    <property type="entry name" value="P-loop containing nucleotide triphosphate hydrolases"/>
    <property type="match status" value="1"/>
</dbReference>
<dbReference type="PANTHER" id="PTHR34848">
    <property type="match status" value="1"/>
</dbReference>
<feature type="binding site" evidence="18">
    <location>
        <position position="83"/>
    </location>
    <ligand>
        <name>GTP</name>
        <dbReference type="ChEBI" id="CHEBI:37565"/>
    </ligand>
</feature>
<dbReference type="Pfam" id="PF02283">
    <property type="entry name" value="CobU"/>
    <property type="match status" value="1"/>
</dbReference>
<keyword evidence="20" id="KW-1185">Reference proteome</keyword>
<reference evidence="19 20" key="1">
    <citation type="submission" date="2020-10" db="EMBL/GenBank/DDBJ databases">
        <title>Complete genome sequence of Paludibaculum fermentans P105T, a facultatively anaerobic acidobacterium capable of dissimilatory Fe(III) reduction.</title>
        <authorList>
            <person name="Dedysh S.N."/>
            <person name="Beletsky A.V."/>
            <person name="Kulichevskaya I.S."/>
            <person name="Mardanov A.V."/>
            <person name="Ravin N.V."/>
        </authorList>
    </citation>
    <scope>NUCLEOTIDE SEQUENCE [LARGE SCALE GENOMIC DNA]</scope>
    <source>
        <strain evidence="19 20">P105</strain>
    </source>
</reference>
<dbReference type="RefSeq" id="WP_194451952.1">
    <property type="nucleotide sequence ID" value="NZ_CP063849.1"/>
</dbReference>
<evidence type="ECO:0000313" key="19">
    <source>
        <dbReference type="EMBL" id="QOY90287.1"/>
    </source>
</evidence>
<evidence type="ECO:0000256" key="9">
    <source>
        <dbReference type="ARBA" id="ARBA00012523"/>
    </source>
</evidence>